<dbReference type="RefSeq" id="WP_091768562.1">
    <property type="nucleotide sequence ID" value="NZ_FNHG01000005.1"/>
</dbReference>
<dbReference type="GO" id="GO:0016740">
    <property type="term" value="F:transferase activity"/>
    <property type="evidence" value="ECO:0007669"/>
    <property type="project" value="UniProtKB-KW"/>
</dbReference>
<dbReference type="EMBL" id="FNHG01000005">
    <property type="protein sequence ID" value="SDM13488.1"/>
    <property type="molecule type" value="Genomic_DNA"/>
</dbReference>
<keyword evidence="2" id="KW-0808">Transferase</keyword>
<dbReference type="PANTHER" id="PTHR43179:SF11">
    <property type="entry name" value="GLYCOSYL TRANSFERASE"/>
    <property type="match status" value="1"/>
</dbReference>
<dbReference type="Gene3D" id="3.90.550.10">
    <property type="entry name" value="Spore Coat Polysaccharide Biosynthesis Protein SpsA, Chain A"/>
    <property type="match status" value="1"/>
</dbReference>
<dbReference type="InterPro" id="IPR029044">
    <property type="entry name" value="Nucleotide-diphossugar_trans"/>
</dbReference>
<organism evidence="2 3">
    <name type="scientific">Maricaulis salignorans</name>
    <dbReference type="NCBI Taxonomy" id="144026"/>
    <lineage>
        <taxon>Bacteria</taxon>
        <taxon>Pseudomonadati</taxon>
        <taxon>Pseudomonadota</taxon>
        <taxon>Alphaproteobacteria</taxon>
        <taxon>Maricaulales</taxon>
        <taxon>Maricaulaceae</taxon>
        <taxon>Maricaulis</taxon>
    </lineage>
</organism>
<keyword evidence="1" id="KW-1133">Transmembrane helix</keyword>
<dbReference type="CDD" id="cd04186">
    <property type="entry name" value="GT_2_like_c"/>
    <property type="match status" value="1"/>
</dbReference>
<gene>
    <name evidence="2" type="ORF">SAMN04488568_105128</name>
</gene>
<dbReference type="OrthoDB" id="9771846at2"/>
<dbReference type="SUPFAM" id="SSF53448">
    <property type="entry name" value="Nucleotide-diphospho-sugar transferases"/>
    <property type="match status" value="1"/>
</dbReference>
<keyword evidence="3" id="KW-1185">Reference proteome</keyword>
<accession>A0A1G9QR21</accession>
<evidence type="ECO:0000313" key="3">
    <source>
        <dbReference type="Proteomes" id="UP000199759"/>
    </source>
</evidence>
<dbReference type="AlphaFoldDB" id="A0A1G9QR21"/>
<dbReference type="PANTHER" id="PTHR43179">
    <property type="entry name" value="RHAMNOSYLTRANSFERASE WBBL"/>
    <property type="match status" value="1"/>
</dbReference>
<reference evidence="2 3" key="1">
    <citation type="submission" date="2016-10" db="EMBL/GenBank/DDBJ databases">
        <authorList>
            <person name="de Groot N.N."/>
        </authorList>
    </citation>
    <scope>NUCLEOTIDE SEQUENCE [LARGE SCALE GENOMIC DNA]</scope>
    <source>
        <strain evidence="2 3">DSM 16077</strain>
    </source>
</reference>
<name>A0A1G9QR21_9PROT</name>
<proteinExistence type="predicted"/>
<dbReference type="STRING" id="144026.SAMN04488568_105128"/>
<sequence>MTLSDTGLDRPVADVAVLIVAYRSRATLDQCIAALAAQTVMPRQVFVLENGSPVDERIDPAMLPDWVNFVASEDNLGFAGGNNRLAEMADCEWLALLNPDAFARPDWLEQFLIAADRYPDISLFGSTQYAANYPGLLDGVGDVYHATGLAYRAGYMRPVALLPDDGEVFAICGAAAFWRRWVFDALGGFDERFFCYNEDVDLAYRAKLQGYRAVQLRDAAVEHLGYASSGRRSEFATYYGVRNRLWVFLKNTPGWLFWVLSPLHAGITLLLWLSAARFGQFTVFGRALGDALKGRHEMMASRREIQRGRVTSAWKIARAMSWNPARLLTRAPDVRPISAARPGPSD</sequence>
<keyword evidence="1" id="KW-0812">Transmembrane</keyword>
<keyword evidence="1" id="KW-0472">Membrane</keyword>
<feature type="transmembrane region" description="Helical" evidence="1">
    <location>
        <begin position="255"/>
        <end position="276"/>
    </location>
</feature>
<dbReference type="Proteomes" id="UP000199759">
    <property type="component" value="Unassembled WGS sequence"/>
</dbReference>
<protein>
    <submittedName>
        <fullName evidence="2">Glycosyltransferase, GT2 family</fullName>
    </submittedName>
</protein>
<evidence type="ECO:0000313" key="2">
    <source>
        <dbReference type="EMBL" id="SDM13488.1"/>
    </source>
</evidence>
<evidence type="ECO:0000256" key="1">
    <source>
        <dbReference type="SAM" id="Phobius"/>
    </source>
</evidence>
<dbReference type="Pfam" id="PF13641">
    <property type="entry name" value="Glyco_tranf_2_3"/>
    <property type="match status" value="1"/>
</dbReference>